<feature type="domain" description="AMP-binding enzyme C-terminal" evidence="7">
    <location>
        <begin position="418"/>
        <end position="494"/>
    </location>
</feature>
<dbReference type="PANTHER" id="PTHR43107:SF15">
    <property type="entry name" value="FATTY ACID TRANSPORT PROTEIN 3, ISOFORM A"/>
    <property type="match status" value="1"/>
</dbReference>
<proteinExistence type="inferred from homology"/>
<evidence type="ECO:0000256" key="5">
    <source>
        <dbReference type="SAM" id="MobiDB-lite"/>
    </source>
</evidence>
<dbReference type="Gene3D" id="3.40.50.12780">
    <property type="entry name" value="N-terminal domain of ligase-like"/>
    <property type="match status" value="1"/>
</dbReference>
<dbReference type="SUPFAM" id="SSF56801">
    <property type="entry name" value="Acetyl-CoA synthetase-like"/>
    <property type="match status" value="1"/>
</dbReference>
<dbReference type="NCBIfam" id="NF009927">
    <property type="entry name" value="PRK13388.1"/>
    <property type="match status" value="1"/>
</dbReference>
<evidence type="ECO:0000256" key="4">
    <source>
        <dbReference type="ARBA" id="ARBA00022840"/>
    </source>
</evidence>
<dbReference type="InterPro" id="IPR000873">
    <property type="entry name" value="AMP-dep_synth/lig_dom"/>
</dbReference>
<keyword evidence="4" id="KW-0067">ATP-binding</keyword>
<dbReference type="PROSITE" id="PS00455">
    <property type="entry name" value="AMP_BINDING"/>
    <property type="match status" value="1"/>
</dbReference>
<protein>
    <submittedName>
        <fullName evidence="8">Acyl-CoA synthetase</fullName>
    </submittedName>
</protein>
<sequence>MTDDTIQALLQKRLSDPTVAVKHGSLQWTWIQYLAESTARAAALIAAADPRRPVHIGALLGNTPEMLTQMAAAGLGGYVLCGLNTTRRGEALAADIRRADCQFIVTDAEHRPLLDGLDLEGTQILDTSTPRWAEFVGGAGELVPHRQVTAMDAFMMIFTSGTSGNPKAVPVSHLMATIAGLSLTGRFGLTEGDTCYVSMPLFHSNAVVAGWAPAVASGAAIVPARFSASNFLDDVRRYGATYMNYVGKPLAYILATPERDDDADNPLRVAFGNEANDKDIEEFARRFGVRVEDGFGSTENAVIVIREPGTPKGSIGRGVDGVAVYDSETVTECAVARFDAHGALANADEAVGELVNSAGSGFFTGYYNDPEANAERMRHGMYWSGDLAYRDAEGWIYLAGRTADWMRVDGENLAAAPIERILLRHSAINRVAVYAVPDGRVGDQVMAAVVRNTGATLDPDSFEAFLDTQPDLSPKARPRYVRIAADLPSTATHKVLKRRLIAEGTAVGEGEILWEREPHGTAYRRAAPTPNPDSYAPDGGSAPSPVAPV</sequence>
<dbReference type="InterPro" id="IPR042099">
    <property type="entry name" value="ANL_N_sf"/>
</dbReference>
<feature type="domain" description="AMP-dependent synthetase/ligase" evidence="6">
    <location>
        <begin position="19"/>
        <end position="367"/>
    </location>
</feature>
<dbReference type="InterPro" id="IPR025110">
    <property type="entry name" value="AMP-bd_C"/>
</dbReference>
<evidence type="ECO:0000256" key="1">
    <source>
        <dbReference type="ARBA" id="ARBA00006432"/>
    </source>
</evidence>
<comment type="caution">
    <text evidence="8">The sequence shown here is derived from an EMBL/GenBank/DDBJ whole genome shotgun (WGS) entry which is preliminary data.</text>
</comment>
<dbReference type="Pfam" id="PF00501">
    <property type="entry name" value="AMP-binding"/>
    <property type="match status" value="1"/>
</dbReference>
<evidence type="ECO:0000259" key="7">
    <source>
        <dbReference type="Pfam" id="PF13193"/>
    </source>
</evidence>
<keyword evidence="3" id="KW-0547">Nucleotide-binding</keyword>
<evidence type="ECO:0000259" key="6">
    <source>
        <dbReference type="Pfam" id="PF00501"/>
    </source>
</evidence>
<evidence type="ECO:0000256" key="3">
    <source>
        <dbReference type="ARBA" id="ARBA00022741"/>
    </source>
</evidence>
<dbReference type="InterPro" id="IPR020845">
    <property type="entry name" value="AMP-binding_CS"/>
</dbReference>
<reference evidence="8 9" key="1">
    <citation type="submission" date="2017-02" db="EMBL/GenBank/DDBJ databases">
        <title>The new phylogeny of genus Mycobacterium.</title>
        <authorList>
            <person name="Tortoli E."/>
            <person name="Trovato A."/>
            <person name="Cirillo D.M."/>
        </authorList>
    </citation>
    <scope>NUCLEOTIDE SEQUENCE [LARGE SCALE GENOMIC DNA]</scope>
    <source>
        <strain evidence="8 9">IP1130001</strain>
    </source>
</reference>
<dbReference type="RefSeq" id="WP_083009136.1">
    <property type="nucleotide sequence ID" value="NZ_CP060015.1"/>
</dbReference>
<gene>
    <name evidence="8" type="ORF">BST29_01045</name>
</gene>
<dbReference type="InterPro" id="IPR045851">
    <property type="entry name" value="AMP-bd_C_sf"/>
</dbReference>
<accession>A0ABX3SZE4</accession>
<evidence type="ECO:0000313" key="9">
    <source>
        <dbReference type="Proteomes" id="UP000243140"/>
    </source>
</evidence>
<keyword evidence="9" id="KW-1185">Reference proteome</keyword>
<organism evidence="8 9">
    <name type="scientific">Mycobacterium malmoense</name>
    <dbReference type="NCBI Taxonomy" id="1780"/>
    <lineage>
        <taxon>Bacteria</taxon>
        <taxon>Bacillati</taxon>
        <taxon>Actinomycetota</taxon>
        <taxon>Actinomycetes</taxon>
        <taxon>Mycobacteriales</taxon>
        <taxon>Mycobacteriaceae</taxon>
        <taxon>Mycobacterium</taxon>
    </lineage>
</organism>
<comment type="similarity">
    <text evidence="1">Belongs to the ATP-dependent AMP-binding enzyme family.</text>
</comment>
<keyword evidence="2" id="KW-0436">Ligase</keyword>
<dbReference type="Pfam" id="PF13193">
    <property type="entry name" value="AMP-binding_C"/>
    <property type="match status" value="1"/>
</dbReference>
<dbReference type="Gene3D" id="3.30.300.30">
    <property type="match status" value="1"/>
</dbReference>
<evidence type="ECO:0000313" key="8">
    <source>
        <dbReference type="EMBL" id="ORA85599.1"/>
    </source>
</evidence>
<dbReference type="Proteomes" id="UP000243140">
    <property type="component" value="Unassembled WGS sequence"/>
</dbReference>
<name>A0ABX3SZE4_MYCMA</name>
<dbReference type="PANTHER" id="PTHR43107">
    <property type="entry name" value="LONG-CHAIN FATTY ACID TRANSPORT PROTEIN"/>
    <property type="match status" value="1"/>
</dbReference>
<feature type="region of interest" description="Disordered" evidence="5">
    <location>
        <begin position="518"/>
        <end position="549"/>
    </location>
</feature>
<dbReference type="EMBL" id="MVHV01000001">
    <property type="protein sequence ID" value="ORA85599.1"/>
    <property type="molecule type" value="Genomic_DNA"/>
</dbReference>
<evidence type="ECO:0000256" key="2">
    <source>
        <dbReference type="ARBA" id="ARBA00022598"/>
    </source>
</evidence>